<evidence type="ECO:0000313" key="1">
    <source>
        <dbReference type="EMBL" id="OGG37702.1"/>
    </source>
</evidence>
<organism evidence="1 2">
    <name type="scientific">Candidatus Jorgensenbacteria bacterium GWA1_54_12</name>
    <dbReference type="NCBI Taxonomy" id="1798468"/>
    <lineage>
        <taxon>Bacteria</taxon>
        <taxon>Candidatus Joergenseniibacteriota</taxon>
    </lineage>
</organism>
<dbReference type="Proteomes" id="UP000176273">
    <property type="component" value="Unassembled WGS sequence"/>
</dbReference>
<evidence type="ECO:0000313" key="2">
    <source>
        <dbReference type="Proteomes" id="UP000176273"/>
    </source>
</evidence>
<proteinExistence type="predicted"/>
<accession>A0A1F6BLR5</accession>
<reference evidence="1 2" key="1">
    <citation type="journal article" date="2016" name="Nat. Commun.">
        <title>Thousands of microbial genomes shed light on interconnected biogeochemical processes in an aquifer system.</title>
        <authorList>
            <person name="Anantharaman K."/>
            <person name="Brown C.T."/>
            <person name="Hug L.A."/>
            <person name="Sharon I."/>
            <person name="Castelle C.J."/>
            <person name="Probst A.J."/>
            <person name="Thomas B.C."/>
            <person name="Singh A."/>
            <person name="Wilkins M.J."/>
            <person name="Karaoz U."/>
            <person name="Brodie E.L."/>
            <person name="Williams K.H."/>
            <person name="Hubbard S.S."/>
            <person name="Banfield J.F."/>
        </authorList>
    </citation>
    <scope>NUCLEOTIDE SEQUENCE [LARGE SCALE GENOMIC DNA]</scope>
</reference>
<name>A0A1F6BLR5_9BACT</name>
<sequence>MPWRLMISTLFLLLFSFFIYAGLKFGYNSYVDSQLQVVDRGTEELAARVTESEQEELLIFYSQLVNLERVLGERRFSRNIFGFLEDNTLPLAYYREARYNRGDRAMSLAGFAATIETFAQQAAVLENAPEVERVSVDDVRLVGTTVDFTVTIEFKEEFFKEIQ</sequence>
<dbReference type="STRING" id="1798468.A2110_01690"/>
<protein>
    <submittedName>
        <fullName evidence="1">Uncharacterized protein</fullName>
    </submittedName>
</protein>
<dbReference type="EMBL" id="MFKH01000005">
    <property type="protein sequence ID" value="OGG37702.1"/>
    <property type="molecule type" value="Genomic_DNA"/>
</dbReference>
<gene>
    <name evidence="1" type="ORF">A2110_01690</name>
</gene>
<comment type="caution">
    <text evidence="1">The sequence shown here is derived from an EMBL/GenBank/DDBJ whole genome shotgun (WGS) entry which is preliminary data.</text>
</comment>
<dbReference type="AlphaFoldDB" id="A0A1F6BLR5"/>